<dbReference type="Proteomes" id="UP000192907">
    <property type="component" value="Unassembled WGS sequence"/>
</dbReference>
<gene>
    <name evidence="1" type="ORF">SAMN06296036_109181</name>
</gene>
<accession>A0A1Y6BV86</accession>
<dbReference type="EMBL" id="FWZT01000009">
    <property type="protein sequence ID" value="SMF30574.1"/>
    <property type="molecule type" value="Genomic_DNA"/>
</dbReference>
<reference evidence="2" key="1">
    <citation type="submission" date="2017-04" db="EMBL/GenBank/DDBJ databases">
        <authorList>
            <person name="Varghese N."/>
            <person name="Submissions S."/>
        </authorList>
    </citation>
    <scope>NUCLEOTIDE SEQUENCE [LARGE SCALE GENOMIC DNA]</scope>
    <source>
        <strain evidence="2">RKEM611</strain>
    </source>
</reference>
<proteinExistence type="predicted"/>
<name>A0A1Y6BV86_9BACT</name>
<protein>
    <recommendedName>
        <fullName evidence="3">Phage integrase family protein</fullName>
    </recommendedName>
</protein>
<sequence>MYALQAVLGHKQISMTIQTYGNLKSQDIENVSPFGF</sequence>
<organism evidence="1 2">
    <name type="scientific">Pseudobacteriovorax antillogorgiicola</name>
    <dbReference type="NCBI Taxonomy" id="1513793"/>
    <lineage>
        <taxon>Bacteria</taxon>
        <taxon>Pseudomonadati</taxon>
        <taxon>Bdellovibrionota</taxon>
        <taxon>Oligoflexia</taxon>
        <taxon>Oligoflexales</taxon>
        <taxon>Pseudobacteriovoracaceae</taxon>
        <taxon>Pseudobacteriovorax</taxon>
    </lineage>
</organism>
<evidence type="ECO:0008006" key="3">
    <source>
        <dbReference type="Google" id="ProtNLM"/>
    </source>
</evidence>
<dbReference type="AlphaFoldDB" id="A0A1Y6BV86"/>
<evidence type="ECO:0000313" key="2">
    <source>
        <dbReference type="Proteomes" id="UP000192907"/>
    </source>
</evidence>
<evidence type="ECO:0000313" key="1">
    <source>
        <dbReference type="EMBL" id="SMF30574.1"/>
    </source>
</evidence>
<keyword evidence="2" id="KW-1185">Reference proteome</keyword>